<keyword evidence="5" id="KW-0067">ATP-binding</keyword>
<organism evidence="8 9">
    <name type="scientific">Erythrobacter litoralis</name>
    <dbReference type="NCBI Taxonomy" id="39960"/>
    <lineage>
        <taxon>Bacteria</taxon>
        <taxon>Pseudomonadati</taxon>
        <taxon>Pseudomonadota</taxon>
        <taxon>Alphaproteobacteria</taxon>
        <taxon>Sphingomonadales</taxon>
        <taxon>Erythrobacteraceae</taxon>
        <taxon>Erythrobacter/Porphyrobacter group</taxon>
        <taxon>Erythrobacter</taxon>
    </lineage>
</organism>
<keyword evidence="2" id="KW-0436">Ligase</keyword>
<dbReference type="InterPro" id="IPR012795">
    <property type="entry name" value="tRNA_Ile_lys_synt_N"/>
</dbReference>
<dbReference type="SUPFAM" id="SSF52402">
    <property type="entry name" value="Adenine nucleotide alpha hydrolases-like"/>
    <property type="match status" value="1"/>
</dbReference>
<name>A0A074MKC1_9SPHN</name>
<keyword evidence="3" id="KW-0819">tRNA processing</keyword>
<evidence type="ECO:0000256" key="4">
    <source>
        <dbReference type="ARBA" id="ARBA00022741"/>
    </source>
</evidence>
<reference evidence="8 9" key="1">
    <citation type="submission" date="2014-04" db="EMBL/GenBank/DDBJ databases">
        <title>A comprehensive comparison of genomes of Erythrobacter spp. Strains.</title>
        <authorList>
            <person name="Zheng Q."/>
        </authorList>
    </citation>
    <scope>NUCLEOTIDE SEQUENCE [LARGE SCALE GENOMIC DNA]</scope>
    <source>
        <strain evidence="8 9">DSM 8509</strain>
    </source>
</reference>
<keyword evidence="4" id="KW-0547">Nucleotide-binding</keyword>
<evidence type="ECO:0000256" key="2">
    <source>
        <dbReference type="ARBA" id="ARBA00022598"/>
    </source>
</evidence>
<feature type="domain" description="tRNA(Ile)-lysidine/2-thiocytidine synthase N-terminal" evidence="7">
    <location>
        <begin position="4"/>
        <end position="113"/>
    </location>
</feature>
<dbReference type="EC" id="6.3.4.19" evidence="1"/>
<evidence type="ECO:0000313" key="8">
    <source>
        <dbReference type="EMBL" id="KEO93235.1"/>
    </source>
</evidence>
<evidence type="ECO:0000313" key="9">
    <source>
        <dbReference type="Proteomes" id="UP000027866"/>
    </source>
</evidence>
<dbReference type="InterPro" id="IPR011063">
    <property type="entry name" value="TilS/TtcA_N"/>
</dbReference>
<keyword evidence="9" id="KW-1185">Reference proteome</keyword>
<dbReference type="InterPro" id="IPR014729">
    <property type="entry name" value="Rossmann-like_a/b/a_fold"/>
</dbReference>
<dbReference type="NCBIfam" id="TIGR02432">
    <property type="entry name" value="lysidine_TilS_N"/>
    <property type="match status" value="1"/>
</dbReference>
<sequence>MPRGNLQARAREARYAALSRWARDIGCGALATAHHADDQAETLLMRLARGSGLSGLAGVRAYGTVPGTDIPLVRPLLGWRKADLEGIVEACGLEAARDPTNEDLAFDRARVRRHLAENDWLAPDALAASAGHLAEAWRAIEWYAQIDWEEMVLCEGEGPDGPVWRYYANVPRVIQVETVRRIVAELGGQVTRSEAGRAADRLWRGENASLGGVLVVPGIERVEKIGVEMRVWRFRPEPARRVH</sequence>
<comment type="caution">
    <text evidence="8">The sequence shown here is derived from an EMBL/GenBank/DDBJ whole genome shotgun (WGS) entry which is preliminary data.</text>
</comment>
<accession>A0A074MKC1</accession>
<dbReference type="Gene3D" id="3.40.50.620">
    <property type="entry name" value="HUPs"/>
    <property type="match status" value="1"/>
</dbReference>
<dbReference type="EMBL" id="JMIX01000006">
    <property type="protein sequence ID" value="KEO93235.1"/>
    <property type="molecule type" value="Genomic_DNA"/>
</dbReference>
<evidence type="ECO:0000256" key="3">
    <source>
        <dbReference type="ARBA" id="ARBA00022694"/>
    </source>
</evidence>
<dbReference type="GO" id="GO:0032267">
    <property type="term" value="F:tRNA(Ile)-lysidine synthase activity"/>
    <property type="evidence" value="ECO:0007669"/>
    <property type="project" value="UniProtKB-EC"/>
</dbReference>
<dbReference type="KEGG" id="elq:Ga0102493_11384"/>
<dbReference type="PATRIC" id="fig|39960.10.peg.2640"/>
<evidence type="ECO:0000256" key="1">
    <source>
        <dbReference type="ARBA" id="ARBA00013267"/>
    </source>
</evidence>
<dbReference type="AlphaFoldDB" id="A0A074MKC1"/>
<dbReference type="GO" id="GO:0008033">
    <property type="term" value="P:tRNA processing"/>
    <property type="evidence" value="ECO:0007669"/>
    <property type="project" value="UniProtKB-KW"/>
</dbReference>
<evidence type="ECO:0000256" key="5">
    <source>
        <dbReference type="ARBA" id="ARBA00022840"/>
    </source>
</evidence>
<dbReference type="GO" id="GO:0005524">
    <property type="term" value="F:ATP binding"/>
    <property type="evidence" value="ECO:0007669"/>
    <property type="project" value="UniProtKB-KW"/>
</dbReference>
<evidence type="ECO:0000259" key="7">
    <source>
        <dbReference type="Pfam" id="PF01171"/>
    </source>
</evidence>
<dbReference type="PANTHER" id="PTHR43033">
    <property type="entry name" value="TRNA(ILE)-LYSIDINE SYNTHASE-RELATED"/>
    <property type="match status" value="1"/>
</dbReference>
<proteinExistence type="predicted"/>
<gene>
    <name evidence="8" type="ORF">EH32_10955</name>
</gene>
<comment type="catalytic activity">
    <reaction evidence="6">
        <text>cytidine(34) in tRNA(Ile2) + L-lysine + ATP = lysidine(34) in tRNA(Ile2) + AMP + diphosphate + H(+)</text>
        <dbReference type="Rhea" id="RHEA:43744"/>
        <dbReference type="Rhea" id="RHEA-COMP:10625"/>
        <dbReference type="Rhea" id="RHEA-COMP:10670"/>
        <dbReference type="ChEBI" id="CHEBI:15378"/>
        <dbReference type="ChEBI" id="CHEBI:30616"/>
        <dbReference type="ChEBI" id="CHEBI:32551"/>
        <dbReference type="ChEBI" id="CHEBI:33019"/>
        <dbReference type="ChEBI" id="CHEBI:82748"/>
        <dbReference type="ChEBI" id="CHEBI:83665"/>
        <dbReference type="ChEBI" id="CHEBI:456215"/>
        <dbReference type="EC" id="6.3.4.19"/>
    </reaction>
</comment>
<protein>
    <recommendedName>
        <fullName evidence="1">tRNA(Ile)-lysidine synthetase</fullName>
        <ecNumber evidence="1">6.3.4.19</ecNumber>
    </recommendedName>
</protein>
<dbReference type="Pfam" id="PF01171">
    <property type="entry name" value="ATP_bind_3"/>
    <property type="match status" value="1"/>
</dbReference>
<dbReference type="CDD" id="cd01992">
    <property type="entry name" value="TilS_N"/>
    <property type="match status" value="1"/>
</dbReference>
<dbReference type="InterPro" id="IPR012094">
    <property type="entry name" value="tRNA_Ile_lys_synt"/>
</dbReference>
<evidence type="ECO:0000256" key="6">
    <source>
        <dbReference type="ARBA" id="ARBA00048539"/>
    </source>
</evidence>
<dbReference type="PANTHER" id="PTHR43033:SF5">
    <property type="entry name" value="TRNA(ILE)-LYSIDINE SYNTHETASE"/>
    <property type="match status" value="1"/>
</dbReference>
<dbReference type="Proteomes" id="UP000027866">
    <property type="component" value="Unassembled WGS sequence"/>
</dbReference>